<dbReference type="InterPro" id="IPR011576">
    <property type="entry name" value="Pyridox_Oxase_N"/>
</dbReference>
<comment type="caution">
    <text evidence="2">The sequence shown here is derived from an EMBL/GenBank/DDBJ whole genome shotgun (WGS) entry which is preliminary data.</text>
</comment>
<dbReference type="Proteomes" id="UP001501578">
    <property type="component" value="Unassembled WGS sequence"/>
</dbReference>
<evidence type="ECO:0000259" key="1">
    <source>
        <dbReference type="Pfam" id="PF01243"/>
    </source>
</evidence>
<dbReference type="Pfam" id="PF01243">
    <property type="entry name" value="PNPOx_N"/>
    <property type="match status" value="1"/>
</dbReference>
<dbReference type="SUPFAM" id="SSF50475">
    <property type="entry name" value="FMN-binding split barrel"/>
    <property type="match status" value="1"/>
</dbReference>
<sequence length="154" mass="17010">MNAPARSLDQRLRDTVERLERDIDAWFATADPAGLPYLVPLSFLWDGRALLVSTSRATPTGRFLEATGRVRVALGHTRDVVLIEARVSDVTPTADIPAEVGDAFAAKAGFDPRGSRGYAYYRIVPIQVQAWREVNELAGRDLMTDGEWRSAPAR</sequence>
<dbReference type="Gene3D" id="2.30.110.10">
    <property type="entry name" value="Electron Transport, Fmn-binding Protein, Chain A"/>
    <property type="match status" value="1"/>
</dbReference>
<evidence type="ECO:0000313" key="2">
    <source>
        <dbReference type="EMBL" id="GAA0919090.1"/>
    </source>
</evidence>
<evidence type="ECO:0000313" key="3">
    <source>
        <dbReference type="Proteomes" id="UP001501578"/>
    </source>
</evidence>
<dbReference type="EMBL" id="BAAAHQ010000007">
    <property type="protein sequence ID" value="GAA0919090.1"/>
    <property type="molecule type" value="Genomic_DNA"/>
</dbReference>
<feature type="domain" description="Pyridoxamine 5'-phosphate oxidase N-terminal" evidence="1">
    <location>
        <begin position="23"/>
        <end position="131"/>
    </location>
</feature>
<keyword evidence="3" id="KW-1185">Reference proteome</keyword>
<protein>
    <recommendedName>
        <fullName evidence="1">Pyridoxamine 5'-phosphate oxidase N-terminal domain-containing protein</fullName>
    </recommendedName>
</protein>
<proteinExistence type="predicted"/>
<dbReference type="RefSeq" id="WP_343949111.1">
    <property type="nucleotide sequence ID" value="NZ_BAAAHQ010000007.1"/>
</dbReference>
<accession>A0ABN1NXU7</accession>
<gene>
    <name evidence="2" type="ORF">GCM10009560_16450</name>
</gene>
<dbReference type="InterPro" id="IPR012349">
    <property type="entry name" value="Split_barrel_FMN-bd"/>
</dbReference>
<organism evidence="2 3">
    <name type="scientific">Nonomuraea longicatena</name>
    <dbReference type="NCBI Taxonomy" id="83682"/>
    <lineage>
        <taxon>Bacteria</taxon>
        <taxon>Bacillati</taxon>
        <taxon>Actinomycetota</taxon>
        <taxon>Actinomycetes</taxon>
        <taxon>Streptosporangiales</taxon>
        <taxon>Streptosporangiaceae</taxon>
        <taxon>Nonomuraea</taxon>
    </lineage>
</organism>
<reference evidence="2 3" key="1">
    <citation type="journal article" date="2019" name="Int. J. Syst. Evol. Microbiol.">
        <title>The Global Catalogue of Microorganisms (GCM) 10K type strain sequencing project: providing services to taxonomists for standard genome sequencing and annotation.</title>
        <authorList>
            <consortium name="The Broad Institute Genomics Platform"/>
            <consortium name="The Broad Institute Genome Sequencing Center for Infectious Disease"/>
            <person name="Wu L."/>
            <person name="Ma J."/>
        </authorList>
    </citation>
    <scope>NUCLEOTIDE SEQUENCE [LARGE SCALE GENOMIC DNA]</scope>
    <source>
        <strain evidence="2 3">JCM 11136</strain>
    </source>
</reference>
<name>A0ABN1NXU7_9ACTN</name>